<dbReference type="PROSITE" id="PS50297">
    <property type="entry name" value="ANK_REP_REGION"/>
    <property type="match status" value="2"/>
</dbReference>
<dbReference type="InterPro" id="IPR036259">
    <property type="entry name" value="MFS_trans_sf"/>
</dbReference>
<dbReference type="PANTHER" id="PTHR21262">
    <property type="entry name" value="GUANOSINE-3',5'-BIS DIPHOSPHATE 3'-PYROPHOSPHOHYDROLASE"/>
    <property type="match status" value="1"/>
</dbReference>
<feature type="region of interest" description="Disordered" evidence="3">
    <location>
        <begin position="898"/>
        <end position="932"/>
    </location>
</feature>
<dbReference type="GO" id="GO:0015969">
    <property type="term" value="P:guanosine tetraphosphate metabolic process"/>
    <property type="evidence" value="ECO:0007669"/>
    <property type="project" value="InterPro"/>
</dbReference>
<dbReference type="InterPro" id="IPR011701">
    <property type="entry name" value="MFS"/>
</dbReference>
<protein>
    <submittedName>
        <fullName evidence="7">GTP diphosphokinase chloroplastic</fullName>
    </submittedName>
</protein>
<evidence type="ECO:0000313" key="8">
    <source>
        <dbReference type="Proteomes" id="UP000239649"/>
    </source>
</evidence>
<dbReference type="PROSITE" id="PS50088">
    <property type="entry name" value="ANK_REPEAT"/>
    <property type="match status" value="3"/>
</dbReference>
<feature type="transmembrane region" description="Helical" evidence="4">
    <location>
        <begin position="1006"/>
        <end position="1025"/>
    </location>
</feature>
<dbReference type="GO" id="GO:0022857">
    <property type="term" value="F:transmembrane transporter activity"/>
    <property type="evidence" value="ECO:0007669"/>
    <property type="project" value="InterPro"/>
</dbReference>
<feature type="transmembrane region" description="Helical" evidence="4">
    <location>
        <begin position="1319"/>
        <end position="1342"/>
    </location>
</feature>
<comment type="caution">
    <text evidence="7">The sequence shown here is derived from an EMBL/GenBank/DDBJ whole genome shotgun (WGS) entry which is preliminary data.</text>
</comment>
<reference evidence="7 8" key="1">
    <citation type="journal article" date="2018" name="Plant J.">
        <title>Genome sequences of Chlorella sorokiniana UTEX 1602 and Micractinium conductrix SAG 241.80: implications to maltose excretion by a green alga.</title>
        <authorList>
            <person name="Arriola M.B."/>
            <person name="Velmurugan N."/>
            <person name="Zhang Y."/>
            <person name="Plunkett M.H."/>
            <person name="Hondzo H."/>
            <person name="Barney B.M."/>
        </authorList>
    </citation>
    <scope>NUCLEOTIDE SEQUENCE [LARGE SCALE GENOMIC DNA]</scope>
    <source>
        <strain evidence="7 8">SAG 241.80</strain>
    </source>
</reference>
<gene>
    <name evidence="7" type="primary">g928</name>
    <name evidence="7" type="ORF">C2E20_0928</name>
</gene>
<feature type="compositionally biased region" description="Low complexity" evidence="3">
    <location>
        <begin position="583"/>
        <end position="592"/>
    </location>
</feature>
<dbReference type="Pfam" id="PF12796">
    <property type="entry name" value="Ank_2"/>
    <property type="match status" value="1"/>
</dbReference>
<evidence type="ECO:0000256" key="2">
    <source>
        <dbReference type="PROSITE-ProRule" id="PRU00023"/>
    </source>
</evidence>
<dbReference type="Pfam" id="PF04607">
    <property type="entry name" value="RelA_SpoT"/>
    <property type="match status" value="1"/>
</dbReference>
<feature type="region of interest" description="Disordered" evidence="3">
    <location>
        <begin position="13"/>
        <end position="39"/>
    </location>
</feature>
<feature type="region of interest" description="Disordered" evidence="3">
    <location>
        <begin position="817"/>
        <end position="866"/>
    </location>
</feature>
<dbReference type="OrthoDB" id="430679at2759"/>
<feature type="compositionally biased region" description="Basic and acidic residues" evidence="3">
    <location>
        <begin position="908"/>
        <end position="921"/>
    </location>
</feature>
<dbReference type="FunFam" id="1.10.3210.10:FF:000001">
    <property type="entry name" value="GTP pyrophosphokinase RelA"/>
    <property type="match status" value="1"/>
</dbReference>
<accession>A0A2P6VR11</accession>
<feature type="domain" description="HD/PDEase" evidence="5">
    <location>
        <begin position="265"/>
        <end position="386"/>
    </location>
</feature>
<comment type="similarity">
    <text evidence="1">Belongs to the RelA/SpoT family.</text>
</comment>
<feature type="transmembrane region" description="Helical" evidence="4">
    <location>
        <begin position="1168"/>
        <end position="1192"/>
    </location>
</feature>
<feature type="domain" description="RelA/SpoT" evidence="6">
    <location>
        <begin position="467"/>
        <end position="577"/>
    </location>
</feature>
<dbReference type="Proteomes" id="UP000239649">
    <property type="component" value="Unassembled WGS sequence"/>
</dbReference>
<name>A0A2P6VR11_9CHLO</name>
<sequence>MSGLCSAGAALLSSTPPLAFPTPSPAGRHTGKRGSGLGLVSFRSDVSENMAGSLKASTNGLSRSFTAEGSAHSLGRSLSSTRAAGRTSSSEGGPPAAAPPSASAATAPGFAGLQHSKSIPKSPAFVKIEGFQPEGGLGSPLSSAPPSPAQSRTLASLLSRQLSTDRLPMLSGSPTLGMTCGASTCGPLGYDDPSSVGGLAGRLEAGVRLAPVPRPAPLTHRGARPLVPDNLLEQLQETHAVFREAVCVRAFSIARFAHDGKYRASGEPAFLHCVEVARMLAELGADEGTVSAALLHDVLDKTLLLESQLRPMLQDEGVADLVKQVTHLGDISSKYRACPATSSEGQAATASSLVGMLVAMGCNTALLVKLADRLHDMRTLGGLPAAKRNRLAQETIDVWAPLANRLGVWSLKAQLEDLAFKQLYPTQYSELRTRLEQVQSADVLVGLVDRLRLEMQRQGVSYHDLSGRPKHLWGVFKKMSAKGYSLGRINDVRGLRIIVDSKADCYRALRAVETAWRTVGPSKDYIRNPKANGYRSLHTVVRGEDGHDIEVQIRTAKMHFFAEYGAEAAHWQYKERGYGGGSAPAPALATSSLDDDQPTTAGTSAGGRGGAAREANWAKWQLSQQVADQKYRPSGSPSQDHSLASLVGLGAAAGAAGAASSGEDSPERSPPKDERFAAYLERSGQQLAPPEPERVVVALVYNGGLHIEELPQGTSLAGLVQQRGLGLRETQAVVNSQLETNPSLALATGDVIDLCVEPGAVGAPTLLRSPQAPVGLPPVAPVVVSTGGAVKGRPLAPAGRSNVVPLAAFKAVRLRARAQEAPQAPTPASPAPHAHYEGVPVSQPHSGAAPPPSPPAAAAPKHGGGFLDNVLERRQQGRGPNDRRGLFSRAVEGAQKLRQEGGLYSEGEEPRPDLEKSDNKSEASAGQPLDPANQLSKKRSYFGVLLLGFIVGSDWIATLVSVQALYYLLQGPKRMFGLAFAIYDLAALLGVVVFSAWSQKAGRFKLPMLLGAAISMAGNFVYAFTMLADTWWFILIARAVAGFGAGVVHLGPSYFAATTGSYGENDVKDTRYRGFQQAGQQIMMLVGMIFLKVGTLTEQSSTWEKLFNFYTLQGWLLAVLTLFVLAPFWLWLFEDPTVENEHLLKKEEDEAGEPTPQQEAKLSGLTRLLLPSAFITIFGMVGFLSNLFALAAGQYHTVSEQKDLFHPFLPVGLGGLGAGIVYKAALGKGSRLKLTVPPFVADERLLIVVCNLLLFAAWMLTIPWCGETCRPAPALFYAGAACVGVASSLFPMSLQAFAKRKQAQYRAVQRARGSTPLKLMGPLMLAAKFLGPLVIGIVTYMATPAGDMHVCTGFISDDLCMPDTATGTSGAAALEAFPNQQCIVLGDQYYVEGCILYNAIYMYPAMAGLQLANCLLACELARQLYVAAELGHRQGVVECLAKGADPNAAQGAWTPLMRAAFNGHAPAVRALLAGGAKPEAEGQGGQRALHFAVQRGHCHAAQALLDGGADPTARAADGITPLHAAAASGHSKAASLMLAAAPQAALMHDASGKTPLAAALGARRISVAHRLLSSAPLPPAAEVLALLGHAGAAAMPLYVLLISRAPLSAADAQRGLPQLPQPLLWRVVAFTVMP</sequence>
<dbReference type="GO" id="GO:0009507">
    <property type="term" value="C:chloroplast"/>
    <property type="evidence" value="ECO:0007669"/>
    <property type="project" value="TreeGrafter"/>
</dbReference>
<feature type="region of interest" description="Disordered" evidence="3">
    <location>
        <begin position="580"/>
        <end position="613"/>
    </location>
</feature>
<feature type="transmembrane region" description="Helical" evidence="4">
    <location>
        <begin position="944"/>
        <end position="969"/>
    </location>
</feature>
<feature type="compositionally biased region" description="Low complexity" evidence="3">
    <location>
        <begin position="75"/>
        <end position="112"/>
    </location>
</feature>
<feature type="transmembrane region" description="Helical" evidence="4">
    <location>
        <begin position="975"/>
        <end position="994"/>
    </location>
</feature>
<dbReference type="SUPFAM" id="SSF48403">
    <property type="entry name" value="Ankyrin repeat"/>
    <property type="match status" value="1"/>
</dbReference>
<dbReference type="InterPro" id="IPR002110">
    <property type="entry name" value="Ankyrin_rpt"/>
</dbReference>
<dbReference type="Gene3D" id="1.20.1250.20">
    <property type="entry name" value="MFS general substrate transporter like domains"/>
    <property type="match status" value="1"/>
</dbReference>
<dbReference type="InterPro" id="IPR003607">
    <property type="entry name" value="HD/PDEase_dom"/>
</dbReference>
<feature type="transmembrane region" description="Helical" evidence="4">
    <location>
        <begin position="1031"/>
        <end position="1057"/>
    </location>
</feature>
<dbReference type="EMBL" id="LHPF02000001">
    <property type="protein sequence ID" value="PSC76538.1"/>
    <property type="molecule type" value="Genomic_DNA"/>
</dbReference>
<feature type="transmembrane region" description="Helical" evidence="4">
    <location>
        <begin position="1245"/>
        <end position="1264"/>
    </location>
</feature>
<dbReference type="SMART" id="SM00248">
    <property type="entry name" value="ANK"/>
    <property type="match status" value="5"/>
</dbReference>
<dbReference type="InterPro" id="IPR007685">
    <property type="entry name" value="RelA_SpoT"/>
</dbReference>
<organism evidence="7 8">
    <name type="scientific">Micractinium conductrix</name>
    <dbReference type="NCBI Taxonomy" id="554055"/>
    <lineage>
        <taxon>Eukaryota</taxon>
        <taxon>Viridiplantae</taxon>
        <taxon>Chlorophyta</taxon>
        <taxon>core chlorophytes</taxon>
        <taxon>Trebouxiophyceae</taxon>
        <taxon>Chlorellales</taxon>
        <taxon>Chlorellaceae</taxon>
        <taxon>Chlorella clade</taxon>
        <taxon>Micractinium</taxon>
    </lineage>
</organism>
<keyword evidence="4" id="KW-1133">Transmembrane helix</keyword>
<dbReference type="Pfam" id="PF00023">
    <property type="entry name" value="Ank"/>
    <property type="match status" value="1"/>
</dbReference>
<dbReference type="SMART" id="SM00471">
    <property type="entry name" value="HDc"/>
    <property type="match status" value="1"/>
</dbReference>
<keyword evidence="4" id="KW-0812">Transmembrane</keyword>
<dbReference type="Gene3D" id="1.10.3210.10">
    <property type="entry name" value="Hypothetical protein af1432"/>
    <property type="match status" value="1"/>
</dbReference>
<dbReference type="CDD" id="cd00077">
    <property type="entry name" value="HDc"/>
    <property type="match status" value="1"/>
</dbReference>
<feature type="repeat" description="ANK" evidence="2">
    <location>
        <begin position="1484"/>
        <end position="1516"/>
    </location>
</feature>
<feature type="transmembrane region" description="Helical" evidence="4">
    <location>
        <begin position="1276"/>
        <end position="1298"/>
    </location>
</feature>
<evidence type="ECO:0000259" key="5">
    <source>
        <dbReference type="SMART" id="SM00471"/>
    </source>
</evidence>
<dbReference type="STRING" id="554055.A0A2P6VR11"/>
<evidence type="ECO:0000256" key="4">
    <source>
        <dbReference type="SAM" id="Phobius"/>
    </source>
</evidence>
<dbReference type="Gene3D" id="1.25.40.20">
    <property type="entry name" value="Ankyrin repeat-containing domain"/>
    <property type="match status" value="1"/>
</dbReference>
<dbReference type="SUPFAM" id="SSF81301">
    <property type="entry name" value="Nucleotidyltransferase"/>
    <property type="match status" value="1"/>
</dbReference>
<proteinExistence type="inferred from homology"/>
<dbReference type="PANTHER" id="PTHR21262:SF31">
    <property type="entry name" value="GTP PYROPHOSPHOKINASE"/>
    <property type="match status" value="1"/>
</dbReference>
<feature type="repeat" description="ANK" evidence="2">
    <location>
        <begin position="1517"/>
        <end position="1549"/>
    </location>
</feature>
<feature type="transmembrane region" description="Helical" evidence="4">
    <location>
        <begin position="1115"/>
        <end position="1133"/>
    </location>
</feature>
<feature type="transmembrane region" description="Helical" evidence="4">
    <location>
        <begin position="1204"/>
        <end position="1225"/>
    </location>
</feature>
<dbReference type="SMART" id="SM00954">
    <property type="entry name" value="RelA_SpoT"/>
    <property type="match status" value="1"/>
</dbReference>
<dbReference type="InterPro" id="IPR036770">
    <property type="entry name" value="Ankyrin_rpt-contain_sf"/>
</dbReference>
<evidence type="ECO:0000256" key="3">
    <source>
        <dbReference type="SAM" id="MobiDB-lite"/>
    </source>
</evidence>
<dbReference type="Pfam" id="PF07690">
    <property type="entry name" value="MFS_1"/>
    <property type="match status" value="1"/>
</dbReference>
<feature type="repeat" description="ANK" evidence="2">
    <location>
        <begin position="1451"/>
        <end position="1483"/>
    </location>
</feature>
<evidence type="ECO:0000313" key="7">
    <source>
        <dbReference type="EMBL" id="PSC76538.1"/>
    </source>
</evidence>
<dbReference type="SUPFAM" id="SSF103473">
    <property type="entry name" value="MFS general substrate transporter"/>
    <property type="match status" value="1"/>
</dbReference>
<evidence type="ECO:0000256" key="1">
    <source>
        <dbReference type="ARBA" id="ARBA00007476"/>
    </source>
</evidence>
<dbReference type="Gene3D" id="3.30.460.10">
    <property type="entry name" value="Beta Polymerase, domain 2"/>
    <property type="match status" value="1"/>
</dbReference>
<dbReference type="CDD" id="cd05399">
    <property type="entry name" value="NT_Rel-Spo_like"/>
    <property type="match status" value="1"/>
</dbReference>
<dbReference type="Pfam" id="PF13328">
    <property type="entry name" value="HD_4"/>
    <property type="match status" value="1"/>
</dbReference>
<keyword evidence="2" id="KW-0040">ANK repeat</keyword>
<keyword evidence="4" id="KW-0472">Membrane</keyword>
<dbReference type="InterPro" id="IPR043519">
    <property type="entry name" value="NT_sf"/>
</dbReference>
<dbReference type="GO" id="GO:0016301">
    <property type="term" value="F:kinase activity"/>
    <property type="evidence" value="ECO:0007669"/>
    <property type="project" value="UniProtKB-KW"/>
</dbReference>
<feature type="region of interest" description="Disordered" evidence="3">
    <location>
        <begin position="130"/>
        <end position="154"/>
    </location>
</feature>
<feature type="region of interest" description="Disordered" evidence="3">
    <location>
        <begin position="72"/>
        <end position="116"/>
    </location>
</feature>
<keyword evidence="8" id="KW-1185">Reference proteome</keyword>
<dbReference type="SUPFAM" id="SSF109604">
    <property type="entry name" value="HD-domain/PDEase-like"/>
    <property type="match status" value="1"/>
</dbReference>
<evidence type="ECO:0000259" key="6">
    <source>
        <dbReference type="SMART" id="SM00954"/>
    </source>
</evidence>